<feature type="domain" description="Tim44-like" evidence="4">
    <location>
        <begin position="186"/>
        <end position="333"/>
    </location>
</feature>
<feature type="region of interest" description="Disordered" evidence="1">
    <location>
        <begin position="34"/>
        <end position="88"/>
    </location>
</feature>
<proteinExistence type="predicted"/>
<dbReference type="PANTHER" id="PTHR41542:SF1">
    <property type="entry name" value="BLL5807 PROTEIN"/>
    <property type="match status" value="1"/>
</dbReference>
<feature type="transmembrane region" description="Helical" evidence="2">
    <location>
        <begin position="94"/>
        <end position="113"/>
    </location>
</feature>
<organism evidence="5 6">
    <name type="scientific">Blastochloris tepida</name>
    <dbReference type="NCBI Taxonomy" id="2233851"/>
    <lineage>
        <taxon>Bacteria</taxon>
        <taxon>Pseudomonadati</taxon>
        <taxon>Pseudomonadota</taxon>
        <taxon>Alphaproteobacteria</taxon>
        <taxon>Hyphomicrobiales</taxon>
        <taxon>Blastochloridaceae</taxon>
        <taxon>Blastochloris</taxon>
    </lineage>
</organism>
<dbReference type="Proteomes" id="UP000266934">
    <property type="component" value="Chromosome"/>
</dbReference>
<dbReference type="PANTHER" id="PTHR41542">
    <property type="entry name" value="BLL5807 PROTEIN"/>
    <property type="match status" value="1"/>
</dbReference>
<dbReference type="KEGG" id="blag:BLTE_12380"/>
<dbReference type="InterPro" id="IPR007379">
    <property type="entry name" value="Tim44-like_dom"/>
</dbReference>
<dbReference type="SUPFAM" id="SSF54427">
    <property type="entry name" value="NTF2-like"/>
    <property type="match status" value="1"/>
</dbReference>
<keyword evidence="2" id="KW-0812">Transmembrane</keyword>
<feature type="signal peptide" evidence="3">
    <location>
        <begin position="1"/>
        <end position="26"/>
    </location>
</feature>
<dbReference type="EMBL" id="AP018907">
    <property type="protein sequence ID" value="BBF92553.1"/>
    <property type="molecule type" value="Genomic_DNA"/>
</dbReference>
<keyword evidence="2" id="KW-0472">Membrane</keyword>
<evidence type="ECO:0000313" key="6">
    <source>
        <dbReference type="Proteomes" id="UP000266934"/>
    </source>
</evidence>
<name>A0A348FZ20_9HYPH</name>
<keyword evidence="2" id="KW-1133">Transmembrane helix</keyword>
<evidence type="ECO:0000259" key="4">
    <source>
        <dbReference type="SMART" id="SM00978"/>
    </source>
</evidence>
<dbReference type="SMART" id="SM00978">
    <property type="entry name" value="Tim44"/>
    <property type="match status" value="1"/>
</dbReference>
<evidence type="ECO:0000256" key="3">
    <source>
        <dbReference type="SAM" id="SignalP"/>
    </source>
</evidence>
<reference evidence="5 6" key="1">
    <citation type="submission" date="2018-08" db="EMBL/GenBank/DDBJ databases">
        <title>Complete genome sequencing of Blastochloris tepida GI.</title>
        <authorList>
            <person name="Tsukatani Y."/>
            <person name="Mori H."/>
        </authorList>
    </citation>
    <scope>NUCLEOTIDE SEQUENCE [LARGE SCALE GENOMIC DNA]</scope>
    <source>
        <strain evidence="5 6">GI</strain>
    </source>
</reference>
<sequence length="334" mass="34246">MARPAFRRSLALAATALVLAWPIGEAAAKPGKGFGMGSRGSQTFSAPPATNTAPRPAAPVERSMTQPGQTNPGVNQARPGQQAAQPGGSFGRGLLGGIAGGLLGAGLFGLLMGSGFGGMAGVLGFLVQIALIGGLVWLALRLFRRRQQPAYAGMPGQGGPSPLNRAGLDSGANSGSGLNAGRAPLFGGGAAAPSPRKAGFDGVGLTGADFNMFEKLLGDIEIAYGRGDLATLRQAATAEMAGYFAEDLAADAEAGRVNRIDDVKLLQGDLAEAWREGTTDYATVAMRFSMIDRTLDKATGRLLEGSEEPSETTEVWTFRRDAGGAWKLSAIQPA</sequence>
<dbReference type="Pfam" id="PF04280">
    <property type="entry name" value="Tim44"/>
    <property type="match status" value="1"/>
</dbReference>
<keyword evidence="6" id="KW-1185">Reference proteome</keyword>
<keyword evidence="3" id="KW-0732">Signal</keyword>
<feature type="chain" id="PRO_5016592596" evidence="3">
    <location>
        <begin position="27"/>
        <end position="334"/>
    </location>
</feature>
<feature type="region of interest" description="Disordered" evidence="1">
    <location>
        <begin position="151"/>
        <end position="171"/>
    </location>
</feature>
<feature type="compositionally biased region" description="Polar residues" evidence="1">
    <location>
        <begin position="63"/>
        <end position="74"/>
    </location>
</feature>
<dbReference type="OrthoDB" id="9780873at2"/>
<evidence type="ECO:0000256" key="2">
    <source>
        <dbReference type="SAM" id="Phobius"/>
    </source>
</evidence>
<evidence type="ECO:0000256" key="1">
    <source>
        <dbReference type="SAM" id="MobiDB-lite"/>
    </source>
</evidence>
<protein>
    <submittedName>
        <fullName evidence="5">Membrane protein</fullName>
    </submittedName>
</protein>
<accession>A0A348FZ20</accession>
<evidence type="ECO:0000313" key="5">
    <source>
        <dbReference type="EMBL" id="BBF92553.1"/>
    </source>
</evidence>
<dbReference type="InterPro" id="IPR032710">
    <property type="entry name" value="NTF2-like_dom_sf"/>
</dbReference>
<dbReference type="AlphaFoldDB" id="A0A348FZ20"/>
<feature type="compositionally biased region" description="Low complexity" evidence="1">
    <location>
        <begin position="46"/>
        <end position="59"/>
    </location>
</feature>
<gene>
    <name evidence="5" type="ORF">BLTE_12380</name>
</gene>
<feature type="compositionally biased region" description="Low complexity" evidence="1">
    <location>
        <begin position="76"/>
        <end position="87"/>
    </location>
</feature>
<dbReference type="Gene3D" id="3.10.450.240">
    <property type="match status" value="1"/>
</dbReference>
<feature type="transmembrane region" description="Helical" evidence="2">
    <location>
        <begin position="120"/>
        <end position="140"/>
    </location>
</feature>
<dbReference type="RefSeq" id="WP_126398517.1">
    <property type="nucleotide sequence ID" value="NZ_AP018907.1"/>
</dbReference>